<organism evidence="3 4">
    <name type="scientific">Methermicoccus shengliensis</name>
    <dbReference type="NCBI Taxonomy" id="660064"/>
    <lineage>
        <taxon>Archaea</taxon>
        <taxon>Methanobacteriati</taxon>
        <taxon>Methanobacteriota</taxon>
        <taxon>Stenosarchaea group</taxon>
        <taxon>Methanomicrobia</taxon>
        <taxon>Methanosarcinales</taxon>
        <taxon>Methermicoccaceae</taxon>
        <taxon>Methermicoccus</taxon>
    </lineage>
</organism>
<dbReference type="Gene3D" id="3.90.226.30">
    <property type="match status" value="1"/>
</dbReference>
<evidence type="ECO:0000259" key="1">
    <source>
        <dbReference type="Pfam" id="PF09861"/>
    </source>
</evidence>
<dbReference type="Pfam" id="PF21113">
    <property type="entry name" value="LarA_C"/>
    <property type="match status" value="1"/>
</dbReference>
<gene>
    <name evidence="3" type="primary">larA</name>
    <name evidence="3" type="ORF">HA299_02895</name>
</gene>
<evidence type="ECO:0000313" key="3">
    <source>
        <dbReference type="EMBL" id="HIH69558.1"/>
    </source>
</evidence>
<dbReference type="GO" id="GO:0050043">
    <property type="term" value="F:lactate racemase activity"/>
    <property type="evidence" value="ECO:0007669"/>
    <property type="project" value="InterPro"/>
</dbReference>
<proteinExistence type="predicted"/>
<dbReference type="AlphaFoldDB" id="A0A832VX96"/>
<dbReference type="RefSeq" id="WP_042687290.1">
    <property type="nucleotide sequence ID" value="NZ_DUIH01000011.1"/>
</dbReference>
<protein>
    <submittedName>
        <fullName evidence="3">Nickel-dependent lactate racemase</fullName>
    </submittedName>
</protein>
<reference evidence="3" key="1">
    <citation type="journal article" date="2020" name="bioRxiv">
        <title>A rank-normalized archaeal taxonomy based on genome phylogeny resolves widespread incomplete and uneven classifications.</title>
        <authorList>
            <person name="Rinke C."/>
            <person name="Chuvochina M."/>
            <person name="Mussig A.J."/>
            <person name="Chaumeil P.-A."/>
            <person name="Waite D.W."/>
            <person name="Whitman W.B."/>
            <person name="Parks D.H."/>
            <person name="Hugenholtz P."/>
        </authorList>
    </citation>
    <scope>NUCLEOTIDE SEQUENCE</scope>
    <source>
        <strain evidence="3">UBA12518</strain>
    </source>
</reference>
<dbReference type="PANTHER" id="PTHR33171:SF17">
    <property type="entry name" value="LARA-LIKE N-TERMINAL DOMAIN-CONTAINING PROTEIN"/>
    <property type="match status" value="1"/>
</dbReference>
<sequence length="401" mass="43663">MRTVELPYGEGTLCMRCPSSIEVVSPLQSAHRDIHVQTRRALSHPIGSQPLFEVVRRGDSVAVLIPDATRSCPTRTMLSSVMEELERAGAGCITCVACLGIHRKMTHDEVVAAVGDMECIQHDPDRCTRVGITSRGTPVELFDEVLEHDRVIALGRIDYHYYAGYSGGYKALLPGIASRTSIVSNHSMMLESGAQAGRLDGPVRADIDELSRIRPLDFLVNVVGDVGSVVAGHGIFAHREGCRLLDSTARIKVPKADILVVSAGGHPKDINLFQAHKAMEHAKGALREGGVMILVARCPEGLGNAVFESWARRGYTPEEAIRAFWEVGFEMGAHKLARLAMLARTFRLYLVSELSEKTAMSCFFTPFATLDEALESARAAVHKNDPRVLVVRSASVLLDGV</sequence>
<dbReference type="InterPro" id="IPR048520">
    <property type="entry name" value="LarA_C"/>
</dbReference>
<dbReference type="Pfam" id="PF09861">
    <property type="entry name" value="Lar_N"/>
    <property type="match status" value="1"/>
</dbReference>
<comment type="caution">
    <text evidence="3">The sequence shown here is derived from an EMBL/GenBank/DDBJ whole genome shotgun (WGS) entry which is preliminary data.</text>
</comment>
<dbReference type="NCBIfam" id="NF033504">
    <property type="entry name" value="Ni_dep_LarA"/>
    <property type="match status" value="1"/>
</dbReference>
<dbReference type="Proteomes" id="UP000600363">
    <property type="component" value="Unassembled WGS sequence"/>
</dbReference>
<dbReference type="InterPro" id="IPR047926">
    <property type="entry name" value="Ni_dep_LarA"/>
</dbReference>
<dbReference type="InterPro" id="IPR018657">
    <property type="entry name" value="LarA-like_N"/>
</dbReference>
<feature type="domain" description="LarA-like N-terminal" evidence="1">
    <location>
        <begin position="22"/>
        <end position="195"/>
    </location>
</feature>
<dbReference type="EMBL" id="DUIH01000011">
    <property type="protein sequence ID" value="HIH69558.1"/>
    <property type="molecule type" value="Genomic_DNA"/>
</dbReference>
<dbReference type="InterPro" id="IPR043166">
    <property type="entry name" value="LarA-like_C"/>
</dbReference>
<name>A0A832VX96_9EURY</name>
<dbReference type="Gene3D" id="3.40.50.11440">
    <property type="match status" value="1"/>
</dbReference>
<accession>A0A832VX96</accession>
<feature type="domain" description="Lactate racemase C-terminal" evidence="2">
    <location>
        <begin position="254"/>
        <end position="392"/>
    </location>
</feature>
<dbReference type="PANTHER" id="PTHR33171">
    <property type="entry name" value="LAR_N DOMAIN-CONTAINING PROTEIN"/>
    <property type="match status" value="1"/>
</dbReference>
<evidence type="ECO:0000313" key="4">
    <source>
        <dbReference type="Proteomes" id="UP000600363"/>
    </source>
</evidence>
<evidence type="ECO:0000259" key="2">
    <source>
        <dbReference type="Pfam" id="PF21113"/>
    </source>
</evidence>
<dbReference type="InterPro" id="IPR048068">
    <property type="entry name" value="LarA-like"/>
</dbReference>